<dbReference type="HOGENOM" id="CLU_1522652_0_0_9"/>
<reference evidence="3" key="1">
    <citation type="submission" date="2011-12" db="EMBL/GenBank/DDBJ databases">
        <title>Complete sequence of Clostridium clariflavum DSM 19732.</title>
        <authorList>
            <consortium name="US DOE Joint Genome Institute"/>
            <person name="Lucas S."/>
            <person name="Han J."/>
            <person name="Lapidus A."/>
            <person name="Cheng J.-F."/>
            <person name="Goodwin L."/>
            <person name="Pitluck S."/>
            <person name="Peters L."/>
            <person name="Teshima H."/>
            <person name="Detter J.C."/>
            <person name="Han C."/>
            <person name="Tapia R."/>
            <person name="Land M."/>
            <person name="Hauser L."/>
            <person name="Kyrpides N."/>
            <person name="Ivanova N."/>
            <person name="Pagani I."/>
            <person name="Kitzmiller T."/>
            <person name="Lynd L."/>
            <person name="Izquierdo J."/>
            <person name="Woyke T."/>
        </authorList>
    </citation>
    <scope>NUCLEOTIDE SEQUENCE [LARGE SCALE GENOMIC DNA]</scope>
    <source>
        <strain evidence="3">DSM 19732 / NBRC 101661 / EBR45</strain>
    </source>
</reference>
<feature type="signal peptide" evidence="1">
    <location>
        <begin position="1"/>
        <end position="24"/>
    </location>
</feature>
<keyword evidence="1" id="KW-0732">Signal</keyword>
<dbReference type="Proteomes" id="UP000005435">
    <property type="component" value="Chromosome"/>
</dbReference>
<feature type="chain" id="PRO_5003511564" evidence="1">
    <location>
        <begin position="25"/>
        <end position="180"/>
    </location>
</feature>
<dbReference type="RefSeq" id="WP_014257098.1">
    <property type="nucleotide sequence ID" value="NC_016627.1"/>
</dbReference>
<name>G8LUF5_ACECE</name>
<keyword evidence="3" id="KW-1185">Reference proteome</keyword>
<dbReference type="EMBL" id="CP003065">
    <property type="protein sequence ID" value="AEV70603.1"/>
    <property type="molecule type" value="Genomic_DNA"/>
</dbReference>
<dbReference type="STRING" id="720554.Clocl_4173"/>
<reference evidence="2 3" key="2">
    <citation type="journal article" date="2012" name="Stand. Genomic Sci.">
        <title>Complete Genome Sequence of Clostridium clariflavum DSM 19732.</title>
        <authorList>
            <person name="Izquierdo J.A."/>
            <person name="Goodwin L."/>
            <person name="Davenport K.W."/>
            <person name="Teshima H."/>
            <person name="Bruce D."/>
            <person name="Detter C."/>
            <person name="Tapia R."/>
            <person name="Han S."/>
            <person name="Land M."/>
            <person name="Hauser L."/>
            <person name="Jeffries C.D."/>
            <person name="Han J."/>
            <person name="Pitluck S."/>
            <person name="Nolan M."/>
            <person name="Chen A."/>
            <person name="Huntemann M."/>
            <person name="Mavromatis K."/>
            <person name="Mikhailova N."/>
            <person name="Liolios K."/>
            <person name="Woyke T."/>
            <person name="Lynd L.R."/>
        </authorList>
    </citation>
    <scope>NUCLEOTIDE SEQUENCE [LARGE SCALE GENOMIC DNA]</scope>
    <source>
        <strain evidence="3">DSM 19732 / NBRC 101661 / EBR45</strain>
    </source>
</reference>
<accession>G8LUF5</accession>
<gene>
    <name evidence="2" type="ordered locus">Clocl_4173</name>
</gene>
<sequence precursor="true">MYKKIFYIFTLVLLITSFSITSFAEDLEDQKLLNKYTILADKNTSDTEQFLVTITRPEGDESTFKKSYVICGNTVKDDIRVMLLIYDKDEKKYIPFANTDGDYMWDIGASGIFMKEVILPNKGANDVRIIAFKKNETEKLVPKTNLQINSFTVSVLDNGIKEAIKTGFLKITDMLNGLFK</sequence>
<evidence type="ECO:0000256" key="1">
    <source>
        <dbReference type="SAM" id="SignalP"/>
    </source>
</evidence>
<dbReference type="OrthoDB" id="2082962at2"/>
<proteinExistence type="predicted"/>
<dbReference type="KEGG" id="ccl:Clocl_4173"/>
<dbReference type="eggNOG" id="ENOG5033QNA">
    <property type="taxonomic scope" value="Bacteria"/>
</dbReference>
<evidence type="ECO:0000313" key="2">
    <source>
        <dbReference type="EMBL" id="AEV70603.1"/>
    </source>
</evidence>
<protein>
    <submittedName>
        <fullName evidence="2">Uncharacterized protein</fullName>
    </submittedName>
</protein>
<evidence type="ECO:0000313" key="3">
    <source>
        <dbReference type="Proteomes" id="UP000005435"/>
    </source>
</evidence>
<dbReference type="AlphaFoldDB" id="G8LUF5"/>
<organism evidence="2 3">
    <name type="scientific">Acetivibrio clariflavus (strain DSM 19732 / NBRC 101661 / EBR45)</name>
    <name type="common">Clostridium clariflavum</name>
    <dbReference type="NCBI Taxonomy" id="720554"/>
    <lineage>
        <taxon>Bacteria</taxon>
        <taxon>Bacillati</taxon>
        <taxon>Bacillota</taxon>
        <taxon>Clostridia</taxon>
        <taxon>Eubacteriales</taxon>
        <taxon>Oscillospiraceae</taxon>
        <taxon>Acetivibrio</taxon>
    </lineage>
</organism>